<dbReference type="FunFam" id="3.40.50.720:FF:000084">
    <property type="entry name" value="Short-chain dehydrogenase reductase"/>
    <property type="match status" value="1"/>
</dbReference>
<dbReference type="AlphaFoldDB" id="A0A4Q7NAW8"/>
<dbReference type="Pfam" id="PF00106">
    <property type="entry name" value="adh_short"/>
    <property type="match status" value="1"/>
</dbReference>
<dbReference type="PANTHER" id="PTHR44196:SF1">
    <property type="entry name" value="DEHYDROGENASE_REDUCTASE SDR FAMILY MEMBER 7B"/>
    <property type="match status" value="1"/>
</dbReference>
<dbReference type="PANTHER" id="PTHR44196">
    <property type="entry name" value="DEHYDROGENASE/REDUCTASE SDR FAMILY MEMBER 7B"/>
    <property type="match status" value="1"/>
</dbReference>
<dbReference type="InterPro" id="IPR020904">
    <property type="entry name" value="Sc_DH/Rdtase_CS"/>
</dbReference>
<dbReference type="SUPFAM" id="SSF51735">
    <property type="entry name" value="NAD(P)-binding Rossmann-fold domains"/>
    <property type="match status" value="1"/>
</dbReference>
<protein>
    <submittedName>
        <fullName evidence="5">Short-subunit dehydrogenase</fullName>
    </submittedName>
</protein>
<dbReference type="PRINTS" id="PR00081">
    <property type="entry name" value="GDHRDH"/>
</dbReference>
<dbReference type="RefSeq" id="WP_130494231.1">
    <property type="nucleotide sequence ID" value="NZ_SGXD01000005.1"/>
</dbReference>
<dbReference type="GO" id="GO:0016491">
    <property type="term" value="F:oxidoreductase activity"/>
    <property type="evidence" value="ECO:0007669"/>
    <property type="project" value="UniProtKB-KW"/>
</dbReference>
<accession>A0A4Q7NAW8</accession>
<dbReference type="InterPro" id="IPR057326">
    <property type="entry name" value="KR_dom"/>
</dbReference>
<dbReference type="EMBL" id="SGXD01000005">
    <property type="protein sequence ID" value="RZS80015.1"/>
    <property type="molecule type" value="Genomic_DNA"/>
</dbReference>
<dbReference type="GO" id="GO:0016020">
    <property type="term" value="C:membrane"/>
    <property type="evidence" value="ECO:0007669"/>
    <property type="project" value="TreeGrafter"/>
</dbReference>
<evidence type="ECO:0000259" key="4">
    <source>
        <dbReference type="SMART" id="SM00822"/>
    </source>
</evidence>
<sequence>MRTPSRFDLTGRVVLVTGGTAGIGRATAKLLHRKGATVVVCGRHEGRLQETVAELPGTHGIRADTTVPEDRASLLAEVLERHGRLDALVLNAGQGWAGLVEDMPAEDVERVIAVNLTATVQLARAALPALLADGGGDLVVMSSIAAWSQVPPLTVYCATKAGVQGFARGLRREVSGRGVRVHTVNPVAVRTEWLARGHGYEPSSDADAHPRLSPGIPPSLVARAVARTLRSPWSREVSVPRISGLARLGEVPPVDKALDIALSRIPGGIEGFADQMVGPRVSRRGEERP</sequence>
<dbReference type="Gene3D" id="3.40.50.720">
    <property type="entry name" value="NAD(P)-binding Rossmann-like Domain"/>
    <property type="match status" value="1"/>
</dbReference>
<dbReference type="SMART" id="SM00822">
    <property type="entry name" value="PKS_KR"/>
    <property type="match status" value="1"/>
</dbReference>
<gene>
    <name evidence="5" type="ORF">EV189_3494</name>
</gene>
<keyword evidence="2" id="KW-0560">Oxidoreductase</keyword>
<comment type="similarity">
    <text evidence="1 3">Belongs to the short-chain dehydrogenases/reductases (SDR) family.</text>
</comment>
<dbReference type="InterPro" id="IPR036291">
    <property type="entry name" value="NAD(P)-bd_dom_sf"/>
</dbReference>
<feature type="domain" description="Ketoreductase" evidence="4">
    <location>
        <begin position="12"/>
        <end position="193"/>
    </location>
</feature>
<proteinExistence type="inferred from homology"/>
<organism evidence="5 6">
    <name type="scientific">Motilibacter rhizosphaerae</name>
    <dbReference type="NCBI Taxonomy" id="598652"/>
    <lineage>
        <taxon>Bacteria</taxon>
        <taxon>Bacillati</taxon>
        <taxon>Actinomycetota</taxon>
        <taxon>Actinomycetes</taxon>
        <taxon>Motilibacterales</taxon>
        <taxon>Motilibacteraceae</taxon>
        <taxon>Motilibacter</taxon>
    </lineage>
</organism>
<evidence type="ECO:0000256" key="1">
    <source>
        <dbReference type="ARBA" id="ARBA00006484"/>
    </source>
</evidence>
<dbReference type="Proteomes" id="UP000293638">
    <property type="component" value="Unassembled WGS sequence"/>
</dbReference>
<name>A0A4Q7NAW8_9ACTN</name>
<dbReference type="OrthoDB" id="5178125at2"/>
<evidence type="ECO:0000256" key="3">
    <source>
        <dbReference type="RuleBase" id="RU000363"/>
    </source>
</evidence>
<reference evidence="5 6" key="1">
    <citation type="submission" date="2019-02" db="EMBL/GenBank/DDBJ databases">
        <title>Genomic Encyclopedia of Type Strains, Phase IV (KMG-IV): sequencing the most valuable type-strain genomes for metagenomic binning, comparative biology and taxonomic classification.</title>
        <authorList>
            <person name="Goeker M."/>
        </authorList>
    </citation>
    <scope>NUCLEOTIDE SEQUENCE [LARGE SCALE GENOMIC DNA]</scope>
    <source>
        <strain evidence="5 6">DSM 45622</strain>
    </source>
</reference>
<evidence type="ECO:0000256" key="2">
    <source>
        <dbReference type="ARBA" id="ARBA00023002"/>
    </source>
</evidence>
<evidence type="ECO:0000313" key="5">
    <source>
        <dbReference type="EMBL" id="RZS80015.1"/>
    </source>
</evidence>
<dbReference type="InterPro" id="IPR002347">
    <property type="entry name" value="SDR_fam"/>
</dbReference>
<keyword evidence="6" id="KW-1185">Reference proteome</keyword>
<dbReference type="CDD" id="cd05233">
    <property type="entry name" value="SDR_c"/>
    <property type="match status" value="1"/>
</dbReference>
<dbReference type="PRINTS" id="PR00080">
    <property type="entry name" value="SDRFAMILY"/>
</dbReference>
<dbReference type="PROSITE" id="PS00061">
    <property type="entry name" value="ADH_SHORT"/>
    <property type="match status" value="1"/>
</dbReference>
<comment type="caution">
    <text evidence="5">The sequence shown here is derived from an EMBL/GenBank/DDBJ whole genome shotgun (WGS) entry which is preliminary data.</text>
</comment>
<evidence type="ECO:0000313" key="6">
    <source>
        <dbReference type="Proteomes" id="UP000293638"/>
    </source>
</evidence>